<gene>
    <name evidence="1" type="ORF">F383_33332</name>
    <name evidence="2" type="ORF">F383_35901</name>
</gene>
<protein>
    <submittedName>
        <fullName evidence="1">Uncharacterized protein</fullName>
    </submittedName>
</protein>
<reference evidence="3" key="2">
    <citation type="submission" date="2014-09" db="EMBL/GenBank/DDBJ databases">
        <authorList>
            <person name="Mudge J."/>
            <person name="Ramaraj T."/>
            <person name="Lindquist I.E."/>
            <person name="Bharti A.K."/>
            <person name="Sundararajan A."/>
            <person name="Cameron C.T."/>
            <person name="Woodward J.E."/>
            <person name="May G.D."/>
            <person name="Brubaker C."/>
            <person name="Broadhvest J."/>
            <person name="Wilkins T.A."/>
        </authorList>
    </citation>
    <scope>NUCLEOTIDE SEQUENCE</scope>
    <source>
        <strain evidence="3">cv. AKA8401</strain>
    </source>
</reference>
<reference evidence="1" key="1">
    <citation type="submission" date="2014-09" db="EMBL/GenBank/DDBJ databases">
        <title>G. arboreum L. cv. AKA8401 A2 genome assembly version 1.0.</title>
        <authorList>
            <person name="Mudge J."/>
            <person name="Ramaraj T."/>
            <person name="Lindquist I.E."/>
            <person name="Bharti A.K."/>
            <person name="Sundararajan A."/>
            <person name="Cameron C.T."/>
            <person name="Woodward J.E."/>
            <person name="May G.D."/>
            <person name="Brubaker C."/>
            <person name="Broadhvest J."/>
            <person name="Wilkins T.A."/>
        </authorList>
    </citation>
    <scope>NUCLEOTIDE SEQUENCE</scope>
</reference>
<sequence>MIYVTSKLIELWSEFMMYVTHVLAFQSKEKFNGNLDEYIKNEKVYLASSGWRSSEIL</sequence>
<name>A0A0B0N7B1_GOSAR</name>
<comment type="caution">
    <text evidence="1">The sequence shown here is derived from an EMBL/GenBank/DDBJ whole genome shotgun (WGS) entry which is preliminary data.</text>
</comment>
<dbReference type="EMBL" id="JRRC01503224">
    <property type="protein sequence ID" value="KHG08615.1"/>
    <property type="molecule type" value="Genomic_DNA"/>
</dbReference>
<keyword evidence="3" id="KW-1185">Reference proteome</keyword>
<organism evidence="1 3">
    <name type="scientific">Gossypium arboreum</name>
    <name type="common">Tree cotton</name>
    <name type="synonym">Gossypium nanking</name>
    <dbReference type="NCBI Taxonomy" id="29729"/>
    <lineage>
        <taxon>Eukaryota</taxon>
        <taxon>Viridiplantae</taxon>
        <taxon>Streptophyta</taxon>
        <taxon>Embryophyta</taxon>
        <taxon>Tracheophyta</taxon>
        <taxon>Spermatophyta</taxon>
        <taxon>Magnoliopsida</taxon>
        <taxon>eudicotyledons</taxon>
        <taxon>Gunneridae</taxon>
        <taxon>Pentapetalae</taxon>
        <taxon>rosids</taxon>
        <taxon>malvids</taxon>
        <taxon>Malvales</taxon>
        <taxon>Malvaceae</taxon>
        <taxon>Malvoideae</taxon>
        <taxon>Gossypium</taxon>
    </lineage>
</organism>
<dbReference type="AlphaFoldDB" id="A0A0B0N7B1"/>
<evidence type="ECO:0000313" key="1">
    <source>
        <dbReference type="EMBL" id="KHG07001.1"/>
    </source>
</evidence>
<evidence type="ECO:0000313" key="2">
    <source>
        <dbReference type="EMBL" id="KHG08615.1"/>
    </source>
</evidence>
<dbReference type="EMBL" id="JRRC01464658">
    <property type="protein sequence ID" value="KHG07001.1"/>
    <property type="molecule type" value="Genomic_DNA"/>
</dbReference>
<evidence type="ECO:0000313" key="3">
    <source>
        <dbReference type="Proteomes" id="UP000032142"/>
    </source>
</evidence>
<accession>A0A0B0N7B1</accession>
<dbReference type="Proteomes" id="UP000032142">
    <property type="component" value="Unassembled WGS sequence"/>
</dbReference>
<proteinExistence type="predicted"/>